<proteinExistence type="inferred from homology"/>
<gene>
    <name evidence="8" type="ORF">FAZ78_08405</name>
</gene>
<evidence type="ECO:0000256" key="2">
    <source>
        <dbReference type="ARBA" id="ARBA00009399"/>
    </source>
</evidence>
<feature type="transmembrane region" description="Helical" evidence="6">
    <location>
        <begin position="55"/>
        <end position="79"/>
    </location>
</feature>
<evidence type="ECO:0000256" key="3">
    <source>
        <dbReference type="ARBA" id="ARBA00022692"/>
    </source>
</evidence>
<evidence type="ECO:0000259" key="7">
    <source>
        <dbReference type="Pfam" id="PF04138"/>
    </source>
</evidence>
<dbReference type="RefSeq" id="WP_136792141.1">
    <property type="nucleotide sequence ID" value="NZ_SWAU01000062.1"/>
</dbReference>
<reference evidence="8 9" key="1">
    <citation type="submission" date="2019-04" db="EMBL/GenBank/DDBJ databases">
        <title>Crypto-aerobic microbial life in anoxic (sulfidic) marine sediments.</title>
        <authorList>
            <person name="Bhattacharya S."/>
            <person name="Roy C."/>
            <person name="Mondal N."/>
            <person name="Sarkar J."/>
            <person name="Mandal S."/>
            <person name="Rameez M.J."/>
            <person name="Ghosh W."/>
        </authorList>
    </citation>
    <scope>NUCLEOTIDE SEQUENCE [LARGE SCALE GENOMIC DNA]</scope>
    <source>
        <strain evidence="8 9">SBBC</strain>
    </source>
</reference>
<feature type="domain" description="GtrA/DPMS transmembrane" evidence="7">
    <location>
        <begin position="30"/>
        <end position="141"/>
    </location>
</feature>
<dbReference type="InterPro" id="IPR007267">
    <property type="entry name" value="GtrA_DPMS_TM"/>
</dbReference>
<comment type="subcellular location">
    <subcellularLocation>
        <location evidence="1">Membrane</location>
        <topology evidence="1">Multi-pass membrane protein</topology>
    </subcellularLocation>
</comment>
<evidence type="ECO:0000256" key="6">
    <source>
        <dbReference type="SAM" id="Phobius"/>
    </source>
</evidence>
<comment type="similarity">
    <text evidence="2">Belongs to the GtrA family.</text>
</comment>
<sequence>MADPYWLRADRQMMNRLIRTRPMLRKLAQYFLTAGVAAIVDIGGFALLLGVGAALVPAAMASFLAANVVNYVLTSSYVFKTAPSLRRYPVFLAAAAAGFVVNVAVTALSAHLLDLAPVLAKTIGVGIAFFANFALNAVFVFPTRPDESDRQP</sequence>
<keyword evidence="5 6" id="KW-0472">Membrane</keyword>
<protein>
    <submittedName>
        <fullName evidence="8">GtrA family protein</fullName>
    </submittedName>
</protein>
<accession>A0A4U0YYQ3</accession>
<evidence type="ECO:0000256" key="5">
    <source>
        <dbReference type="ARBA" id="ARBA00023136"/>
    </source>
</evidence>
<dbReference type="Proteomes" id="UP000306340">
    <property type="component" value="Unassembled WGS sequence"/>
</dbReference>
<dbReference type="GO" id="GO:0005886">
    <property type="term" value="C:plasma membrane"/>
    <property type="evidence" value="ECO:0007669"/>
    <property type="project" value="TreeGrafter"/>
</dbReference>
<evidence type="ECO:0000313" key="8">
    <source>
        <dbReference type="EMBL" id="TKA97005.1"/>
    </source>
</evidence>
<feature type="transmembrane region" description="Helical" evidence="6">
    <location>
        <begin position="118"/>
        <end position="141"/>
    </location>
</feature>
<keyword evidence="3 6" id="KW-0812">Transmembrane</keyword>
<dbReference type="EMBL" id="SWAU01000062">
    <property type="protein sequence ID" value="TKA97005.1"/>
    <property type="molecule type" value="Genomic_DNA"/>
</dbReference>
<feature type="transmembrane region" description="Helical" evidence="6">
    <location>
        <begin position="91"/>
        <end position="112"/>
    </location>
</feature>
<keyword evidence="4 6" id="KW-1133">Transmembrane helix</keyword>
<organism evidence="8 9">
    <name type="scientific">Cereibacter changlensis</name>
    <dbReference type="NCBI Taxonomy" id="402884"/>
    <lineage>
        <taxon>Bacteria</taxon>
        <taxon>Pseudomonadati</taxon>
        <taxon>Pseudomonadota</taxon>
        <taxon>Alphaproteobacteria</taxon>
        <taxon>Rhodobacterales</taxon>
        <taxon>Paracoccaceae</taxon>
        <taxon>Cereibacter</taxon>
    </lineage>
</organism>
<evidence type="ECO:0000256" key="4">
    <source>
        <dbReference type="ARBA" id="ARBA00022989"/>
    </source>
</evidence>
<dbReference type="InterPro" id="IPR051401">
    <property type="entry name" value="GtrA_CellWall_Glycosyl"/>
</dbReference>
<feature type="transmembrane region" description="Helical" evidence="6">
    <location>
        <begin position="27"/>
        <end position="49"/>
    </location>
</feature>
<name>A0A4U0YYQ3_9RHOB</name>
<dbReference type="Pfam" id="PF04138">
    <property type="entry name" value="GtrA_DPMS_TM"/>
    <property type="match status" value="1"/>
</dbReference>
<evidence type="ECO:0000313" key="9">
    <source>
        <dbReference type="Proteomes" id="UP000306340"/>
    </source>
</evidence>
<comment type="caution">
    <text evidence="8">The sequence shown here is derived from an EMBL/GenBank/DDBJ whole genome shotgun (WGS) entry which is preliminary data.</text>
</comment>
<evidence type="ECO:0000256" key="1">
    <source>
        <dbReference type="ARBA" id="ARBA00004141"/>
    </source>
</evidence>
<dbReference type="GO" id="GO:0000271">
    <property type="term" value="P:polysaccharide biosynthetic process"/>
    <property type="evidence" value="ECO:0007669"/>
    <property type="project" value="InterPro"/>
</dbReference>
<dbReference type="PANTHER" id="PTHR38459:SF1">
    <property type="entry name" value="PROPHAGE BACTOPRENOL-LINKED GLUCOSE TRANSLOCASE HOMOLOG"/>
    <property type="match status" value="1"/>
</dbReference>
<dbReference type="AlphaFoldDB" id="A0A4U0YYQ3"/>
<dbReference type="PANTHER" id="PTHR38459">
    <property type="entry name" value="PROPHAGE BACTOPRENOL-LINKED GLUCOSE TRANSLOCASE HOMOLOG"/>
    <property type="match status" value="1"/>
</dbReference>